<name>A0A0R1NXF4_9LACO</name>
<feature type="transmembrane region" description="Helical" evidence="7">
    <location>
        <begin position="285"/>
        <end position="301"/>
    </location>
</feature>
<dbReference type="PATRIC" id="fig|1423766.4.peg.2427"/>
<dbReference type="GO" id="GO:0005886">
    <property type="term" value="C:plasma membrane"/>
    <property type="evidence" value="ECO:0007669"/>
    <property type="project" value="UniProtKB-SubCell"/>
</dbReference>
<dbReference type="AlphaFoldDB" id="A0A0R1NXF4"/>
<dbReference type="Pfam" id="PF00528">
    <property type="entry name" value="BPD_transp_1"/>
    <property type="match status" value="1"/>
</dbReference>
<dbReference type="RefSeq" id="WP_008858382.1">
    <property type="nucleotide sequence ID" value="NZ_AZEB01000006.1"/>
</dbReference>
<keyword evidence="6 7" id="KW-0472">Membrane</keyword>
<feature type="transmembrane region" description="Helical" evidence="7">
    <location>
        <begin position="31"/>
        <end position="54"/>
    </location>
</feature>
<protein>
    <submittedName>
        <fullName evidence="9">ABC transporter, permease protein</fullName>
    </submittedName>
</protein>
<keyword evidence="10" id="KW-1185">Reference proteome</keyword>
<keyword evidence="3" id="KW-1003">Cell membrane</keyword>
<dbReference type="InterPro" id="IPR035906">
    <property type="entry name" value="MetI-like_sf"/>
</dbReference>
<dbReference type="PROSITE" id="PS50928">
    <property type="entry name" value="ABC_TM1"/>
    <property type="match status" value="1"/>
</dbReference>
<reference evidence="9 10" key="1">
    <citation type="journal article" date="2015" name="Genome Announc.">
        <title>Expanding the biotechnology potential of lactobacilli through comparative genomics of 213 strains and associated genera.</title>
        <authorList>
            <person name="Sun Z."/>
            <person name="Harris H.M."/>
            <person name="McCann A."/>
            <person name="Guo C."/>
            <person name="Argimon S."/>
            <person name="Zhang W."/>
            <person name="Yang X."/>
            <person name="Jeffery I.B."/>
            <person name="Cooney J.C."/>
            <person name="Kagawa T.F."/>
            <person name="Liu W."/>
            <person name="Song Y."/>
            <person name="Salvetti E."/>
            <person name="Wrobel A."/>
            <person name="Rasinkangas P."/>
            <person name="Parkhill J."/>
            <person name="Rea M.C."/>
            <person name="O'Sullivan O."/>
            <person name="Ritari J."/>
            <person name="Douillard F.P."/>
            <person name="Paul Ross R."/>
            <person name="Yang R."/>
            <person name="Briner A.E."/>
            <person name="Felis G.E."/>
            <person name="de Vos W.M."/>
            <person name="Barrangou R."/>
            <person name="Klaenhammer T.R."/>
            <person name="Caufield P.W."/>
            <person name="Cui Y."/>
            <person name="Zhang H."/>
            <person name="O'Toole P.W."/>
        </authorList>
    </citation>
    <scope>NUCLEOTIDE SEQUENCE [LARGE SCALE GENOMIC DNA]</scope>
    <source>
        <strain evidence="9 10">DSM 19906</strain>
    </source>
</reference>
<dbReference type="CDD" id="cd06261">
    <property type="entry name" value="TM_PBP2"/>
    <property type="match status" value="1"/>
</dbReference>
<comment type="similarity">
    <text evidence="7">Belongs to the binding-protein-dependent transport system permease family.</text>
</comment>
<organism evidence="9 10">
    <name type="scientific">Lentilactobacillus kisonensis DSM 19906 = JCM 15041</name>
    <dbReference type="NCBI Taxonomy" id="1423766"/>
    <lineage>
        <taxon>Bacteria</taxon>
        <taxon>Bacillati</taxon>
        <taxon>Bacillota</taxon>
        <taxon>Bacilli</taxon>
        <taxon>Lactobacillales</taxon>
        <taxon>Lactobacillaceae</taxon>
        <taxon>Lentilactobacillus</taxon>
    </lineage>
</organism>
<evidence type="ECO:0000313" key="9">
    <source>
        <dbReference type="EMBL" id="KRL22453.1"/>
    </source>
</evidence>
<feature type="transmembrane region" description="Helical" evidence="7">
    <location>
        <begin position="126"/>
        <end position="147"/>
    </location>
</feature>
<proteinExistence type="inferred from homology"/>
<comment type="caution">
    <text evidence="9">The sequence shown here is derived from an EMBL/GenBank/DDBJ whole genome shotgun (WGS) entry which is preliminary data.</text>
</comment>
<feature type="transmembrane region" description="Helical" evidence="7">
    <location>
        <begin position="92"/>
        <end position="117"/>
    </location>
</feature>
<dbReference type="PANTHER" id="PTHR30193">
    <property type="entry name" value="ABC TRANSPORTER PERMEASE PROTEIN"/>
    <property type="match status" value="1"/>
</dbReference>
<gene>
    <name evidence="9" type="ORF">FC98_GL002336</name>
</gene>
<dbReference type="EMBL" id="AZEB01000006">
    <property type="protein sequence ID" value="KRL22453.1"/>
    <property type="molecule type" value="Genomic_DNA"/>
</dbReference>
<evidence type="ECO:0000256" key="6">
    <source>
        <dbReference type="ARBA" id="ARBA00023136"/>
    </source>
</evidence>
<dbReference type="Gene3D" id="1.10.3720.10">
    <property type="entry name" value="MetI-like"/>
    <property type="match status" value="1"/>
</dbReference>
<evidence type="ECO:0000256" key="7">
    <source>
        <dbReference type="RuleBase" id="RU363032"/>
    </source>
</evidence>
<keyword evidence="2 7" id="KW-0813">Transport</keyword>
<keyword evidence="5 7" id="KW-1133">Transmembrane helix</keyword>
<dbReference type="GO" id="GO:0055085">
    <property type="term" value="P:transmembrane transport"/>
    <property type="evidence" value="ECO:0007669"/>
    <property type="project" value="InterPro"/>
</dbReference>
<evidence type="ECO:0000256" key="3">
    <source>
        <dbReference type="ARBA" id="ARBA00022475"/>
    </source>
</evidence>
<feature type="transmembrane region" description="Helical" evidence="7">
    <location>
        <begin position="232"/>
        <end position="249"/>
    </location>
</feature>
<dbReference type="InterPro" id="IPR000515">
    <property type="entry name" value="MetI-like"/>
</dbReference>
<dbReference type="PANTHER" id="PTHR30193:SF37">
    <property type="entry name" value="INNER MEMBRANE ABC TRANSPORTER PERMEASE PROTEIN YCJO"/>
    <property type="match status" value="1"/>
</dbReference>
<comment type="subcellular location">
    <subcellularLocation>
        <location evidence="1 7">Cell membrane</location>
        <topology evidence="1 7">Multi-pass membrane protein</topology>
    </subcellularLocation>
</comment>
<dbReference type="SUPFAM" id="SSF160964">
    <property type="entry name" value="MalF N-terminal region-like"/>
    <property type="match status" value="1"/>
</dbReference>
<evidence type="ECO:0000313" key="10">
    <source>
        <dbReference type="Proteomes" id="UP000051439"/>
    </source>
</evidence>
<dbReference type="SUPFAM" id="SSF161098">
    <property type="entry name" value="MetI-like"/>
    <property type="match status" value="1"/>
</dbReference>
<evidence type="ECO:0000256" key="4">
    <source>
        <dbReference type="ARBA" id="ARBA00022692"/>
    </source>
</evidence>
<dbReference type="InterPro" id="IPR051393">
    <property type="entry name" value="ABC_transporter_permease"/>
</dbReference>
<evidence type="ECO:0000256" key="2">
    <source>
        <dbReference type="ARBA" id="ARBA00022448"/>
    </source>
</evidence>
<feature type="domain" description="ABC transmembrane type-1" evidence="8">
    <location>
        <begin position="88"/>
        <end position="302"/>
    </location>
</feature>
<dbReference type="Proteomes" id="UP000051439">
    <property type="component" value="Unassembled WGS sequence"/>
</dbReference>
<sequence>MLNNNSQIEEAVNSRYGPRASRKPRRRLLPFLYLLPSALLLLVFMIIPIGYTFYLSFFNWNLIAPTKEFVGLANYVNVFTDPTNQKVILNTLVYIVLLVILNFILPYFISLIVNFFIGKMKGPYKILFFIPSLFSLVVGAMLFSWILNPVSGPLALFLRDFGMKVPQWTNSGAMAIVVICLITNWKVFGYNFILLLTGLGAVPKNILDAAALDGVPKWRVIWNIVLPLNRGVAIYVFILTIVQGLQYVFTPINVITQGGPYYGSSNLLYHTYLNAFVLYKTGNASALATVTFVIFLILLFIEIKFVEGRHKDAD</sequence>
<evidence type="ECO:0000256" key="1">
    <source>
        <dbReference type="ARBA" id="ARBA00004651"/>
    </source>
</evidence>
<accession>A0A0R1NXF4</accession>
<evidence type="ECO:0000256" key="5">
    <source>
        <dbReference type="ARBA" id="ARBA00022989"/>
    </source>
</evidence>
<feature type="transmembrane region" description="Helical" evidence="7">
    <location>
        <begin position="167"/>
        <end position="185"/>
    </location>
</feature>
<evidence type="ECO:0000259" key="8">
    <source>
        <dbReference type="PROSITE" id="PS50928"/>
    </source>
</evidence>
<keyword evidence="4 7" id="KW-0812">Transmembrane</keyword>